<evidence type="ECO:0000256" key="5">
    <source>
        <dbReference type="ARBA" id="ARBA00011245"/>
    </source>
</evidence>
<evidence type="ECO:0000256" key="8">
    <source>
        <dbReference type="ARBA" id="ARBA00019357"/>
    </source>
</evidence>
<comment type="caution">
    <text evidence="21">The sequence shown here is derived from an EMBL/GenBank/DDBJ whole genome shotgun (WGS) entry which is preliminary data.</text>
</comment>
<dbReference type="OrthoDB" id="9809356at2"/>
<dbReference type="InterPro" id="IPR013221">
    <property type="entry name" value="Mur_ligase_cen"/>
</dbReference>
<evidence type="ECO:0000256" key="2">
    <source>
        <dbReference type="ARBA" id="ARBA00004799"/>
    </source>
</evidence>
<feature type="domain" description="Mur ligase central" evidence="20">
    <location>
        <begin position="45"/>
        <end position="273"/>
    </location>
</feature>
<dbReference type="Gene3D" id="3.40.1190.10">
    <property type="entry name" value="Mur-like, catalytic domain"/>
    <property type="match status" value="1"/>
</dbReference>
<dbReference type="STRING" id="157838.AN964_07695"/>
<evidence type="ECO:0000256" key="10">
    <source>
        <dbReference type="ARBA" id="ARBA00022723"/>
    </source>
</evidence>
<dbReference type="SUPFAM" id="SSF53623">
    <property type="entry name" value="MurD-like peptide ligases, catalytic domain"/>
    <property type="match status" value="1"/>
</dbReference>
<evidence type="ECO:0000256" key="11">
    <source>
        <dbReference type="ARBA" id="ARBA00022741"/>
    </source>
</evidence>
<evidence type="ECO:0000259" key="20">
    <source>
        <dbReference type="Pfam" id="PF08245"/>
    </source>
</evidence>
<accession>A0A0Q3X0M5</accession>
<keyword evidence="22" id="KW-1185">Reference proteome</keyword>
<comment type="pathway">
    <text evidence="2">Cofactor biosynthesis; tetrahydrofolate biosynthesis; 7,8-dihydrofolate from 2-amino-4-hydroxy-6-hydroxymethyl-7,8-dihydropteridine diphosphate and 4-aminobenzoate: step 2/2.</text>
</comment>
<dbReference type="GO" id="GO:0004326">
    <property type="term" value="F:tetrahydrofolylpolyglutamate synthase activity"/>
    <property type="evidence" value="ECO:0007669"/>
    <property type="project" value="UniProtKB-EC"/>
</dbReference>
<dbReference type="GO" id="GO:0008841">
    <property type="term" value="F:dihydrofolate synthase activity"/>
    <property type="evidence" value="ECO:0007669"/>
    <property type="project" value="UniProtKB-EC"/>
</dbReference>
<dbReference type="AlphaFoldDB" id="A0A0Q3X0M5"/>
<dbReference type="GO" id="GO:0046872">
    <property type="term" value="F:metal ion binding"/>
    <property type="evidence" value="ECO:0007669"/>
    <property type="project" value="UniProtKB-KW"/>
</dbReference>
<evidence type="ECO:0000256" key="14">
    <source>
        <dbReference type="ARBA" id="ARBA00022909"/>
    </source>
</evidence>
<dbReference type="EC" id="6.3.2.17" evidence="7"/>
<dbReference type="PROSITE" id="PS01012">
    <property type="entry name" value="FOLYLPOLYGLU_SYNT_2"/>
    <property type="match status" value="1"/>
</dbReference>
<comment type="catalytic activity">
    <reaction evidence="16">
        <text>(6S)-5,6,7,8-tetrahydrofolyl-(gamma-L-Glu)(n) + L-glutamate + ATP = (6S)-5,6,7,8-tetrahydrofolyl-(gamma-L-Glu)(n+1) + ADP + phosphate + H(+)</text>
        <dbReference type="Rhea" id="RHEA:10580"/>
        <dbReference type="Rhea" id="RHEA-COMP:14738"/>
        <dbReference type="Rhea" id="RHEA-COMP:14740"/>
        <dbReference type="ChEBI" id="CHEBI:15378"/>
        <dbReference type="ChEBI" id="CHEBI:29985"/>
        <dbReference type="ChEBI" id="CHEBI:30616"/>
        <dbReference type="ChEBI" id="CHEBI:43474"/>
        <dbReference type="ChEBI" id="CHEBI:141005"/>
        <dbReference type="ChEBI" id="CHEBI:456216"/>
        <dbReference type="EC" id="6.3.2.17"/>
    </reaction>
</comment>
<dbReference type="GO" id="GO:0005737">
    <property type="term" value="C:cytoplasm"/>
    <property type="evidence" value="ECO:0007669"/>
    <property type="project" value="TreeGrafter"/>
</dbReference>
<dbReference type="Pfam" id="PF02875">
    <property type="entry name" value="Mur_ligase_C"/>
    <property type="match status" value="1"/>
</dbReference>
<proteinExistence type="inferred from homology"/>
<comment type="catalytic activity">
    <reaction evidence="17">
        <text>7,8-dihydropteroate + L-glutamate + ATP = 7,8-dihydrofolate + ADP + phosphate + H(+)</text>
        <dbReference type="Rhea" id="RHEA:23584"/>
        <dbReference type="ChEBI" id="CHEBI:15378"/>
        <dbReference type="ChEBI" id="CHEBI:17839"/>
        <dbReference type="ChEBI" id="CHEBI:29985"/>
        <dbReference type="ChEBI" id="CHEBI:30616"/>
        <dbReference type="ChEBI" id="CHEBI:43474"/>
        <dbReference type="ChEBI" id="CHEBI:57451"/>
        <dbReference type="ChEBI" id="CHEBI:456216"/>
        <dbReference type="EC" id="6.3.2.12"/>
    </reaction>
</comment>
<keyword evidence="11 18" id="KW-0547">Nucleotide-binding</keyword>
<evidence type="ECO:0000256" key="17">
    <source>
        <dbReference type="ARBA" id="ARBA00049161"/>
    </source>
</evidence>
<dbReference type="PANTHER" id="PTHR11136:SF0">
    <property type="entry name" value="DIHYDROFOLATE SYNTHETASE-RELATED"/>
    <property type="match status" value="1"/>
</dbReference>
<evidence type="ECO:0000256" key="12">
    <source>
        <dbReference type="ARBA" id="ARBA00022840"/>
    </source>
</evidence>
<dbReference type="InterPro" id="IPR036615">
    <property type="entry name" value="Mur_ligase_C_dom_sf"/>
</dbReference>
<evidence type="ECO:0000256" key="16">
    <source>
        <dbReference type="ARBA" id="ARBA00047493"/>
    </source>
</evidence>
<keyword evidence="14" id="KW-0289">Folate biosynthesis</keyword>
<evidence type="ECO:0000256" key="15">
    <source>
        <dbReference type="ARBA" id="ARBA00030592"/>
    </source>
</evidence>
<dbReference type="EMBL" id="LJJC01000004">
    <property type="protein sequence ID" value="KQL55410.1"/>
    <property type="molecule type" value="Genomic_DNA"/>
</dbReference>
<comment type="similarity">
    <text evidence="4 18">Belongs to the folylpolyglutamate synthase family.</text>
</comment>
<dbReference type="GO" id="GO:0005524">
    <property type="term" value="F:ATP binding"/>
    <property type="evidence" value="ECO:0007669"/>
    <property type="project" value="UniProtKB-KW"/>
</dbReference>
<organism evidence="21 22">
    <name type="scientific">Heyndrickxia shackletonii</name>
    <dbReference type="NCBI Taxonomy" id="157838"/>
    <lineage>
        <taxon>Bacteria</taxon>
        <taxon>Bacillati</taxon>
        <taxon>Bacillota</taxon>
        <taxon>Bacilli</taxon>
        <taxon>Bacillales</taxon>
        <taxon>Bacillaceae</taxon>
        <taxon>Heyndrickxia</taxon>
    </lineage>
</organism>
<dbReference type="PATRIC" id="fig|157838.3.peg.1690"/>
<dbReference type="InterPro" id="IPR036565">
    <property type="entry name" value="Mur-like_cat_sf"/>
</dbReference>
<keyword evidence="10" id="KW-0479">Metal-binding</keyword>
<protein>
    <recommendedName>
        <fullName evidence="8">Dihydrofolate synthase/folylpolyglutamate synthase</fullName>
        <ecNumber evidence="6">6.3.2.12</ecNumber>
        <ecNumber evidence="7">6.3.2.17</ecNumber>
    </recommendedName>
    <alternativeName>
        <fullName evidence="15">Tetrahydrofolylpolyglutamate synthase</fullName>
    </alternativeName>
</protein>
<feature type="domain" description="Mur ligase C-terminal" evidence="19">
    <location>
        <begin position="294"/>
        <end position="411"/>
    </location>
</feature>
<evidence type="ECO:0000256" key="9">
    <source>
        <dbReference type="ARBA" id="ARBA00022598"/>
    </source>
</evidence>
<dbReference type="PIRSF" id="PIRSF001563">
    <property type="entry name" value="Folylpolyglu_synth"/>
    <property type="match status" value="1"/>
</dbReference>
<dbReference type="SUPFAM" id="SSF53244">
    <property type="entry name" value="MurD-like peptide ligases, peptide-binding domain"/>
    <property type="match status" value="1"/>
</dbReference>
<evidence type="ECO:0000256" key="18">
    <source>
        <dbReference type="PIRNR" id="PIRNR001563"/>
    </source>
</evidence>
<evidence type="ECO:0000256" key="6">
    <source>
        <dbReference type="ARBA" id="ARBA00013023"/>
    </source>
</evidence>
<keyword evidence="12 18" id="KW-0067">ATP-binding</keyword>
<dbReference type="Proteomes" id="UP000051888">
    <property type="component" value="Unassembled WGS sequence"/>
</dbReference>
<dbReference type="RefSeq" id="WP_055741175.1">
    <property type="nucleotide sequence ID" value="NZ_JAAIWL010000014.1"/>
</dbReference>
<dbReference type="PROSITE" id="PS01011">
    <property type="entry name" value="FOLYLPOLYGLU_SYNT_1"/>
    <property type="match status" value="1"/>
</dbReference>
<dbReference type="Gene3D" id="3.90.190.20">
    <property type="entry name" value="Mur ligase, C-terminal domain"/>
    <property type="match status" value="1"/>
</dbReference>
<evidence type="ECO:0000256" key="3">
    <source>
        <dbReference type="ARBA" id="ARBA00005150"/>
    </source>
</evidence>
<sequence>MTTYDEALEWILSRLQFGIKPGLDRMKWILERLGSPEKDLKVIHVGGTNGKGSTVTFIRSILNEAGYKVGTFTSPSIETFNERISINGVPISDNEMVELVRIIKPLTEELETTDLGSLTEFEVITTMAIYYFARINPMDFCVFEVGLGGRLDSTNILEPILTIITTIGFDHMNILGDTIEKIAFEKAGIIKSGIPLITGVEQNSALSVITEKAEKMKADVKILNKDFYESNRLSVNTGERFTFSVDEVTLKNLEIKMLGEHQVKNAALATMAALLLNIQEKHIRNGLLKAFWPGRLEIVQENPLILIDGAHNPEGVEVLVKAVKERYQDKKKKVLFAALRDKDLTKMFKELRKIKGEFYFTQFNSPRIETAQNLAKISLIENGKAYEEWQPILADLMKSLGDDEMLIICGSLYFLAEIKPYLKTYLE</sequence>
<gene>
    <name evidence="21" type="ORF">AN964_07695</name>
</gene>
<dbReference type="Pfam" id="PF08245">
    <property type="entry name" value="Mur_ligase_M"/>
    <property type="match status" value="1"/>
</dbReference>
<evidence type="ECO:0000313" key="21">
    <source>
        <dbReference type="EMBL" id="KQL55410.1"/>
    </source>
</evidence>
<keyword evidence="9 18" id="KW-0436">Ligase</keyword>
<reference evidence="21 22" key="1">
    <citation type="submission" date="2015-09" db="EMBL/GenBank/DDBJ databases">
        <title>Genome sequencing project for genomic taxonomy and phylogenomics of Bacillus-like bacteria.</title>
        <authorList>
            <person name="Liu B."/>
            <person name="Wang J."/>
            <person name="Zhu Y."/>
            <person name="Liu G."/>
            <person name="Chen Q."/>
            <person name="Chen Z."/>
            <person name="Lan J."/>
            <person name="Che J."/>
            <person name="Ge C."/>
            <person name="Shi H."/>
            <person name="Pan Z."/>
            <person name="Liu X."/>
        </authorList>
    </citation>
    <scope>NUCLEOTIDE SEQUENCE [LARGE SCALE GENOMIC DNA]</scope>
    <source>
        <strain evidence="21 22">LMG 18435</strain>
    </source>
</reference>
<dbReference type="InterPro" id="IPR001645">
    <property type="entry name" value="Folylpolyglutamate_synth"/>
</dbReference>
<evidence type="ECO:0000256" key="4">
    <source>
        <dbReference type="ARBA" id="ARBA00008276"/>
    </source>
</evidence>
<evidence type="ECO:0000259" key="19">
    <source>
        <dbReference type="Pfam" id="PF02875"/>
    </source>
</evidence>
<comment type="subunit">
    <text evidence="5">Monomer.</text>
</comment>
<dbReference type="PANTHER" id="PTHR11136">
    <property type="entry name" value="FOLYLPOLYGLUTAMATE SYNTHASE-RELATED"/>
    <property type="match status" value="1"/>
</dbReference>
<keyword evidence="13" id="KW-0460">Magnesium</keyword>
<comment type="pathway">
    <text evidence="3">Cofactor biosynthesis; tetrahydrofolylpolyglutamate biosynthesis.</text>
</comment>
<dbReference type="NCBIfam" id="TIGR01499">
    <property type="entry name" value="folC"/>
    <property type="match status" value="1"/>
</dbReference>
<dbReference type="EC" id="6.3.2.12" evidence="6"/>
<dbReference type="InterPro" id="IPR018109">
    <property type="entry name" value="Folylpolyglutamate_synth_CS"/>
</dbReference>
<name>A0A0Q3X0M5_9BACI</name>
<dbReference type="InterPro" id="IPR004101">
    <property type="entry name" value="Mur_ligase_C"/>
</dbReference>
<comment type="cofactor">
    <cofactor evidence="1">
        <name>Mg(2+)</name>
        <dbReference type="ChEBI" id="CHEBI:18420"/>
    </cofactor>
</comment>
<evidence type="ECO:0000256" key="1">
    <source>
        <dbReference type="ARBA" id="ARBA00001946"/>
    </source>
</evidence>
<evidence type="ECO:0000256" key="13">
    <source>
        <dbReference type="ARBA" id="ARBA00022842"/>
    </source>
</evidence>
<evidence type="ECO:0000313" key="22">
    <source>
        <dbReference type="Proteomes" id="UP000051888"/>
    </source>
</evidence>
<dbReference type="GO" id="GO:0046656">
    <property type="term" value="P:folic acid biosynthetic process"/>
    <property type="evidence" value="ECO:0007669"/>
    <property type="project" value="UniProtKB-KW"/>
</dbReference>
<evidence type="ECO:0000256" key="7">
    <source>
        <dbReference type="ARBA" id="ARBA00013025"/>
    </source>
</evidence>
<dbReference type="FunFam" id="3.40.1190.10:FF:000004">
    <property type="entry name" value="Dihydrofolate synthase/folylpolyglutamate synthase"/>
    <property type="match status" value="1"/>
</dbReference>